<reference evidence="1 2" key="1">
    <citation type="submission" date="2024-05" db="EMBL/GenBank/DDBJ databases">
        <title>Haplotype-resolved chromosome-level genome assembly of Huyou (Citrus changshanensis).</title>
        <authorList>
            <person name="Miao C."/>
            <person name="Chen W."/>
            <person name="Wu Y."/>
            <person name="Wang L."/>
            <person name="Zhao S."/>
            <person name="Grierson D."/>
            <person name="Xu C."/>
            <person name="Chen K."/>
        </authorList>
    </citation>
    <scope>NUCLEOTIDE SEQUENCE [LARGE SCALE GENOMIC DNA]</scope>
    <source>
        <strain evidence="1">01-14</strain>
        <tissue evidence="1">Leaf</tissue>
    </source>
</reference>
<accession>A0AAP0QYK7</accession>
<sequence length="108" mass="12572">MEPNERNWEACQALEILENSTIYMCWNSMEYSRVFARSNVLDLPRSFRNWAKLALLALSQTSHLLLKKIGDYIGQLKKKKLVPDYFQVHEQSLEGCSQHRTRWGTGPG</sequence>
<evidence type="ECO:0000313" key="2">
    <source>
        <dbReference type="Proteomes" id="UP001428341"/>
    </source>
</evidence>
<dbReference type="EMBL" id="JBCGBO010000002">
    <property type="protein sequence ID" value="KAK9222776.1"/>
    <property type="molecule type" value="Genomic_DNA"/>
</dbReference>
<proteinExistence type="predicted"/>
<dbReference type="AlphaFoldDB" id="A0AAP0QYK7"/>
<dbReference type="Proteomes" id="UP001428341">
    <property type="component" value="Unassembled WGS sequence"/>
</dbReference>
<comment type="caution">
    <text evidence="1">The sequence shown here is derived from an EMBL/GenBank/DDBJ whole genome shotgun (WGS) entry which is preliminary data.</text>
</comment>
<organism evidence="1 2">
    <name type="scientific">Citrus x changshan-huyou</name>
    <dbReference type="NCBI Taxonomy" id="2935761"/>
    <lineage>
        <taxon>Eukaryota</taxon>
        <taxon>Viridiplantae</taxon>
        <taxon>Streptophyta</taxon>
        <taxon>Embryophyta</taxon>
        <taxon>Tracheophyta</taxon>
        <taxon>Spermatophyta</taxon>
        <taxon>Magnoliopsida</taxon>
        <taxon>eudicotyledons</taxon>
        <taxon>Gunneridae</taxon>
        <taxon>Pentapetalae</taxon>
        <taxon>rosids</taxon>
        <taxon>malvids</taxon>
        <taxon>Sapindales</taxon>
        <taxon>Rutaceae</taxon>
        <taxon>Aurantioideae</taxon>
        <taxon>Citrus</taxon>
    </lineage>
</organism>
<keyword evidence="2" id="KW-1185">Reference proteome</keyword>
<evidence type="ECO:0000313" key="1">
    <source>
        <dbReference type="EMBL" id="KAK9222776.1"/>
    </source>
</evidence>
<protein>
    <submittedName>
        <fullName evidence="1">Uncharacterized protein</fullName>
    </submittedName>
</protein>
<gene>
    <name evidence="1" type="ORF">WN944_011214</name>
</gene>
<name>A0AAP0QYK7_9ROSI</name>